<protein>
    <submittedName>
        <fullName evidence="1">DEBR0S1_02432g1_1</fullName>
    </submittedName>
</protein>
<sequence length="404" mass="45802">MVNMANEDDQTIADIHKWLPFVKQKSDNLIRESSAAGTLLNANSLKSLVQQSLPNNAGSSVQLTVEWVCFLNSYLRQIDYTTISSEAKSLWQYVVSLCVSFFGKANLRVLYSCPELVDLFNEFITHFVHLNSDLTSKCLLDMAKDYLKLSTGCLNYLEYLAVDRLSAEKRFQDIVALCTGPGEGAGSLLEFASIDASSLTRKRVLRLFVNCAKSLFVAHQYRAAHETLEIVFNLPVTLSQDGEISEIVSVYVLTVILLDKKQCNVDPYLIKFASAVPPNLLKMFQCYYSCRFEQFVRLILLEYTQRSEAFGEEEYLFTKRVVARLLGNMCRKKNAGILGKRENVSGDELKQVDAVCRLDPVVRPLGIDIRAEKYYQSGLSANEIQDELQELVRWNGELSKQRRD</sequence>
<name>A0A7D9CXI2_DEKBR</name>
<accession>A0A7D9CXI2</accession>
<keyword evidence="2" id="KW-1185">Reference proteome</keyword>
<organism evidence="1 2">
    <name type="scientific">Dekkera bruxellensis</name>
    <name type="common">Brettanomyces custersii</name>
    <dbReference type="NCBI Taxonomy" id="5007"/>
    <lineage>
        <taxon>Eukaryota</taxon>
        <taxon>Fungi</taxon>
        <taxon>Dikarya</taxon>
        <taxon>Ascomycota</taxon>
        <taxon>Saccharomycotina</taxon>
        <taxon>Pichiomycetes</taxon>
        <taxon>Pichiales</taxon>
        <taxon>Pichiaceae</taxon>
        <taxon>Brettanomyces</taxon>
    </lineage>
</organism>
<dbReference type="EMBL" id="CABFWN010000001">
    <property type="protein sequence ID" value="VUG15892.1"/>
    <property type="molecule type" value="Genomic_DNA"/>
</dbReference>
<reference evidence="1 2" key="1">
    <citation type="submission" date="2019-07" db="EMBL/GenBank/DDBJ databases">
        <authorList>
            <person name="Friedrich A."/>
            <person name="Schacherer J."/>
        </authorList>
    </citation>
    <scope>NUCLEOTIDE SEQUENCE [LARGE SCALE GENOMIC DNA]</scope>
</reference>
<gene>
    <name evidence="1" type="ORF">DEBR0S1_02432G</name>
</gene>
<dbReference type="Proteomes" id="UP000478008">
    <property type="component" value="Unassembled WGS sequence"/>
</dbReference>
<evidence type="ECO:0000313" key="2">
    <source>
        <dbReference type="Proteomes" id="UP000478008"/>
    </source>
</evidence>
<dbReference type="AlphaFoldDB" id="A0A7D9CXI2"/>
<proteinExistence type="predicted"/>
<evidence type="ECO:0000313" key="1">
    <source>
        <dbReference type="EMBL" id="VUG15892.1"/>
    </source>
</evidence>